<comment type="caution">
    <text evidence="2">The sequence shown here is derived from an EMBL/GenBank/DDBJ whole genome shotgun (WGS) entry which is preliminary data.</text>
</comment>
<proteinExistence type="predicted"/>
<reference evidence="2 3" key="1">
    <citation type="submission" date="2017-08" db="EMBL/GenBank/DDBJ databases">
        <title>Draft genome sequence of filamentous cyanobacterium Calothrix elsteri CCALA 953.</title>
        <authorList>
            <person name="Gagunashvili A.N."/>
            <person name="Elster J."/>
            <person name="Andresson O.S."/>
        </authorList>
    </citation>
    <scope>NUCLEOTIDE SEQUENCE [LARGE SCALE GENOMIC DNA]</scope>
    <source>
        <strain evidence="2 3">CCALA 953</strain>
    </source>
</reference>
<keyword evidence="1" id="KW-1133">Transmembrane helix</keyword>
<dbReference type="PROSITE" id="PS51257">
    <property type="entry name" value="PROKAR_LIPOPROTEIN"/>
    <property type="match status" value="1"/>
</dbReference>
<protein>
    <submittedName>
        <fullName evidence="2">Uncharacterized protein</fullName>
    </submittedName>
</protein>
<keyword evidence="1" id="KW-0812">Transmembrane</keyword>
<evidence type="ECO:0000313" key="3">
    <source>
        <dbReference type="Proteomes" id="UP000218238"/>
    </source>
</evidence>
<dbReference type="AlphaFoldDB" id="A0A2A2TFP0"/>
<keyword evidence="1" id="KW-0472">Membrane</keyword>
<feature type="transmembrane region" description="Helical" evidence="1">
    <location>
        <begin position="171"/>
        <end position="192"/>
    </location>
</feature>
<dbReference type="EMBL" id="NTFS01000237">
    <property type="protein sequence ID" value="PAX52455.1"/>
    <property type="molecule type" value="Genomic_DNA"/>
</dbReference>
<dbReference type="Proteomes" id="UP000218238">
    <property type="component" value="Unassembled WGS sequence"/>
</dbReference>
<gene>
    <name evidence="2" type="ORF">CK510_19270</name>
</gene>
<organism evidence="2 3">
    <name type="scientific">Brunnivagina elsteri CCALA 953</name>
    <dbReference type="NCBI Taxonomy" id="987040"/>
    <lineage>
        <taxon>Bacteria</taxon>
        <taxon>Bacillati</taxon>
        <taxon>Cyanobacteriota</taxon>
        <taxon>Cyanophyceae</taxon>
        <taxon>Nostocales</taxon>
        <taxon>Calotrichaceae</taxon>
        <taxon>Brunnivagina</taxon>
    </lineage>
</organism>
<keyword evidence="3" id="KW-1185">Reference proteome</keyword>
<name>A0A2A2TFP0_9CYAN</name>
<dbReference type="RefSeq" id="WP_143289352.1">
    <property type="nucleotide sequence ID" value="NZ_NTFS01000237.1"/>
</dbReference>
<sequence length="202" mass="22937">MGNIHRKDYYSALLQEPKLTDWVWLIAFLVICGCNGWFLRVSSTSFPLVICFAIFPLTFILYEIFNYTWILQSSFVVSWGILAFAIANLDLPSLSAITMVLYGLNILFFAFVLLDTISDNGLFMLFFLTAITLILFRITNWETILRLVWYCNLMIITTNAGARLNKFLQSFLAAMLTLSTTAALGLTFGWFLGGISFSFNFG</sequence>
<feature type="transmembrane region" description="Helical" evidence="1">
    <location>
        <begin position="45"/>
        <end position="62"/>
    </location>
</feature>
<evidence type="ECO:0000256" key="1">
    <source>
        <dbReference type="SAM" id="Phobius"/>
    </source>
</evidence>
<accession>A0A2A2TFP0</accession>
<dbReference type="OrthoDB" id="511756at2"/>
<feature type="transmembrane region" description="Helical" evidence="1">
    <location>
        <begin position="93"/>
        <end position="114"/>
    </location>
</feature>
<feature type="transmembrane region" description="Helical" evidence="1">
    <location>
        <begin position="69"/>
        <end position="87"/>
    </location>
</feature>
<feature type="transmembrane region" description="Helical" evidence="1">
    <location>
        <begin position="21"/>
        <end position="39"/>
    </location>
</feature>
<evidence type="ECO:0000313" key="2">
    <source>
        <dbReference type="EMBL" id="PAX52455.1"/>
    </source>
</evidence>